<protein>
    <submittedName>
        <fullName evidence="1">Phage Gp37/Gp68 family protein</fullName>
    </submittedName>
</protein>
<dbReference type="EMBL" id="JAIVFQ010000231">
    <property type="protein sequence ID" value="MCC5605186.1"/>
    <property type="molecule type" value="Genomic_DNA"/>
</dbReference>
<reference evidence="1 2" key="1">
    <citation type="journal article" date="2021" name="Microorganisms">
        <title>Genome Evolution of Filamentous Cyanobacterium Nostoc Species: From Facultative Symbiosis to Free Living.</title>
        <authorList>
            <person name="Huo D."/>
            <person name="Li H."/>
            <person name="Cai F."/>
            <person name="Guo X."/>
            <person name="Qiao Z."/>
            <person name="Wang W."/>
            <person name="Yu G."/>
            <person name="Li R."/>
        </authorList>
    </citation>
    <scope>NUCLEOTIDE SEQUENCE [LARGE SCALE GENOMIC DNA]</scope>
    <source>
        <strain evidence="1 2">CHAB 5714</strain>
    </source>
</reference>
<evidence type="ECO:0000313" key="2">
    <source>
        <dbReference type="Proteomes" id="UP001199525"/>
    </source>
</evidence>
<dbReference type="Proteomes" id="UP001199525">
    <property type="component" value="Unassembled WGS sequence"/>
</dbReference>
<name>A0ABS8IMG5_9NOSO</name>
<gene>
    <name evidence="1" type="ORF">LC586_40345</name>
</gene>
<dbReference type="InterPro" id="IPR011101">
    <property type="entry name" value="DUF5131"/>
</dbReference>
<proteinExistence type="predicted"/>
<comment type="caution">
    <text evidence="1">The sequence shown here is derived from an EMBL/GenBank/DDBJ whole genome shotgun (WGS) entry which is preliminary data.</text>
</comment>
<sequence>MAEYSKIEWTDHTFNPWTGCTNVSPGCDHCYAEAWSKRSGHVKWGKHPRKRTTEHYWKAPHIWQSRSREFHAREGRRQRIFCASLADVFDNKAPSSWRDDLFQVIRECPSLDWLLLTKRPQNIKKMLPKDWGDGYPNVWLGMTAEDQERYDQRWRHLATAPAAIRFVSYEPAIGPLRIPAEKTLPNWIIVGGESGSGAREMDPHWAREVVADCQRLGIAPFFKQWGSYKNNPLVLQDHLAEDVAKKLDPYGKGGGLLDGKIVRCFPEPKLDYVVAA</sequence>
<keyword evidence="2" id="KW-1185">Reference proteome</keyword>
<organism evidence="1 2">
    <name type="scientific">Nostoc favosum CHAB5714</name>
    <dbReference type="NCBI Taxonomy" id="2780399"/>
    <lineage>
        <taxon>Bacteria</taxon>
        <taxon>Bacillati</taxon>
        <taxon>Cyanobacteriota</taxon>
        <taxon>Cyanophyceae</taxon>
        <taxon>Nostocales</taxon>
        <taxon>Nostocaceae</taxon>
        <taxon>Nostoc</taxon>
        <taxon>Nostoc favosum</taxon>
    </lineage>
</organism>
<evidence type="ECO:0000313" key="1">
    <source>
        <dbReference type="EMBL" id="MCC5605186.1"/>
    </source>
</evidence>
<accession>A0ABS8IMG5</accession>
<dbReference type="Pfam" id="PF07505">
    <property type="entry name" value="DUF5131"/>
    <property type="match status" value="1"/>
</dbReference>